<dbReference type="Proteomes" id="UP000078397">
    <property type="component" value="Unassembled WGS sequence"/>
</dbReference>
<protein>
    <submittedName>
        <fullName evidence="1">Uncharacterized protein</fullName>
    </submittedName>
</protein>
<dbReference type="EMBL" id="LSBJ02000003">
    <property type="protein sequence ID" value="OAQ67962.1"/>
    <property type="molecule type" value="Genomic_DNA"/>
</dbReference>
<comment type="caution">
    <text evidence="1">The sequence shown here is derived from an EMBL/GenBank/DDBJ whole genome shotgun (WGS) entry which is preliminary data.</text>
</comment>
<organism evidence="1 2">
    <name type="scientific">Pochonia chlamydosporia 170</name>
    <dbReference type="NCBI Taxonomy" id="1380566"/>
    <lineage>
        <taxon>Eukaryota</taxon>
        <taxon>Fungi</taxon>
        <taxon>Dikarya</taxon>
        <taxon>Ascomycota</taxon>
        <taxon>Pezizomycotina</taxon>
        <taxon>Sordariomycetes</taxon>
        <taxon>Hypocreomycetidae</taxon>
        <taxon>Hypocreales</taxon>
        <taxon>Clavicipitaceae</taxon>
        <taxon>Pochonia</taxon>
    </lineage>
</organism>
<evidence type="ECO:0000313" key="2">
    <source>
        <dbReference type="Proteomes" id="UP000078397"/>
    </source>
</evidence>
<reference evidence="1 2" key="1">
    <citation type="journal article" date="2016" name="PLoS Pathog.">
        <title>Biosynthesis of antibiotic leucinostatins in bio-control fungus Purpureocillium lilacinum and their inhibition on phytophthora revealed by genome mining.</title>
        <authorList>
            <person name="Wang G."/>
            <person name="Liu Z."/>
            <person name="Lin R."/>
            <person name="Li E."/>
            <person name="Mao Z."/>
            <person name="Ling J."/>
            <person name="Yang Y."/>
            <person name="Yin W.B."/>
            <person name="Xie B."/>
        </authorList>
    </citation>
    <scope>NUCLEOTIDE SEQUENCE [LARGE SCALE GENOMIC DNA]</scope>
    <source>
        <strain evidence="1">170</strain>
    </source>
</reference>
<dbReference type="GeneID" id="28857501"/>
<dbReference type="AlphaFoldDB" id="A0A179FQU4"/>
<accession>A0A179FQU4</accession>
<sequence length="73" mass="8146">MGSTGRCETHVSGGTPSNVLIVWSIISMSRVLPRGDSSTWCKWLRVGASLVTSNIKWRTIDETTVKRVREQAR</sequence>
<evidence type="ECO:0000313" key="1">
    <source>
        <dbReference type="EMBL" id="OAQ67962.1"/>
    </source>
</evidence>
<gene>
    <name evidence="1" type="ORF">VFPPC_15754</name>
</gene>
<keyword evidence="2" id="KW-1185">Reference proteome</keyword>
<name>A0A179FQU4_METCM</name>
<dbReference type="KEGG" id="pchm:VFPPC_15754"/>
<dbReference type="RefSeq" id="XP_018144812.1">
    <property type="nucleotide sequence ID" value="XM_018293507.1"/>
</dbReference>
<proteinExistence type="predicted"/>